<comment type="caution">
    <text evidence="1">The sequence shown here is derived from an EMBL/GenBank/DDBJ whole genome shotgun (WGS) entry which is preliminary data.</text>
</comment>
<proteinExistence type="predicted"/>
<keyword evidence="2" id="KW-1185">Reference proteome</keyword>
<name>A0ABV3THI2_9RHOB</name>
<sequence length="179" mass="20338">MVEIQLRTRAQHAWATALEIADLVSGTRTKFEFGENDRGKLFAVSSEIIAREEENMRNAFCDIGTPELIEEFKHLEQRLGVISMLKTLREFDGSNRLKKHNVLNIYDDNGHPTLEVIPFSNAQAALERANELEADDKSYNAVYVTADNPNQLRSAYRNYFNDPVAFVELLESSIEKAEG</sequence>
<organism evidence="1 2">
    <name type="scientific">Thioclava arctica</name>
    <dbReference type="NCBI Taxonomy" id="3238301"/>
    <lineage>
        <taxon>Bacteria</taxon>
        <taxon>Pseudomonadati</taxon>
        <taxon>Pseudomonadota</taxon>
        <taxon>Alphaproteobacteria</taxon>
        <taxon>Rhodobacterales</taxon>
        <taxon>Paracoccaceae</taxon>
        <taxon>Thioclava</taxon>
    </lineage>
</organism>
<dbReference type="EMBL" id="JBFRYC010000002">
    <property type="protein sequence ID" value="MEX1660975.1"/>
    <property type="molecule type" value="Genomic_DNA"/>
</dbReference>
<protein>
    <submittedName>
        <fullName evidence="1">Uncharacterized protein</fullName>
    </submittedName>
</protein>
<dbReference type="Proteomes" id="UP001557465">
    <property type="component" value="Unassembled WGS sequence"/>
</dbReference>
<evidence type="ECO:0000313" key="2">
    <source>
        <dbReference type="Proteomes" id="UP001557465"/>
    </source>
</evidence>
<reference evidence="1 2" key="1">
    <citation type="journal article" date="2011" name="Int. J. Syst. Evol. Microbiol.">
        <title>Zhongshania antarctica gen. nov., sp. nov. and Zhongshania guokunii sp. nov., gammaproteobacteria respectively isolated from coastal attached (fast) ice and surface seawater of the Antarctic.</title>
        <authorList>
            <person name="Li H.J."/>
            <person name="Zhang X.Y."/>
            <person name="Chen C.X."/>
            <person name="Zhang Y.J."/>
            <person name="Gao Z.M."/>
            <person name="Yu Y."/>
            <person name="Chen X.L."/>
            <person name="Chen B."/>
            <person name="Zhang Y.Z."/>
        </authorList>
    </citation>
    <scope>NUCLEOTIDE SEQUENCE [LARGE SCALE GENOMIC DNA]</scope>
    <source>
        <strain evidence="1 2">15-R06ZXC-3</strain>
    </source>
</reference>
<gene>
    <name evidence="1" type="ORF">AB4874_04825</name>
</gene>
<evidence type="ECO:0000313" key="1">
    <source>
        <dbReference type="EMBL" id="MEX1660975.1"/>
    </source>
</evidence>
<accession>A0ABV3THI2</accession>